<feature type="domain" description="NusB/RsmB/TIM44" evidence="6">
    <location>
        <begin position="6"/>
        <end position="144"/>
    </location>
</feature>
<dbReference type="PANTHER" id="PTHR11078:SF3">
    <property type="entry name" value="ANTITERMINATION NUSB DOMAIN-CONTAINING PROTEIN"/>
    <property type="match status" value="1"/>
</dbReference>
<dbReference type="InterPro" id="IPR011605">
    <property type="entry name" value="NusB_fam"/>
</dbReference>
<keyword evidence="8" id="KW-1185">Reference proteome</keyword>
<protein>
    <submittedName>
        <fullName evidence="7">N utilization substance protein B</fullName>
    </submittedName>
</protein>
<keyword evidence="5" id="KW-0804">Transcription</keyword>
<evidence type="ECO:0000256" key="4">
    <source>
        <dbReference type="ARBA" id="ARBA00023015"/>
    </source>
</evidence>
<organism evidence="7 8">
    <name type="scientific">Candidatus Hydrogenosomobacter endosymbioticus</name>
    <dbReference type="NCBI Taxonomy" id="2558174"/>
    <lineage>
        <taxon>Bacteria</taxon>
        <taxon>Pseudomonadati</taxon>
        <taxon>Pseudomonadota</taxon>
        <taxon>Alphaproteobacteria</taxon>
        <taxon>Holosporales</taxon>
        <taxon>Holosporaceae</taxon>
        <taxon>Candidatus Hydrogenosomobacter</taxon>
    </lineage>
</organism>
<dbReference type="Proteomes" id="UP001320209">
    <property type="component" value="Chromosome"/>
</dbReference>
<dbReference type="RefSeq" id="WP_236865445.1">
    <property type="nucleotide sequence ID" value="NZ_AP025225.1"/>
</dbReference>
<proteinExistence type="inferred from homology"/>
<evidence type="ECO:0000256" key="1">
    <source>
        <dbReference type="ARBA" id="ARBA00005952"/>
    </source>
</evidence>
<dbReference type="EMBL" id="AP025225">
    <property type="protein sequence ID" value="BDB96054.1"/>
    <property type="molecule type" value="Genomic_DNA"/>
</dbReference>
<reference evidence="7" key="1">
    <citation type="submission" date="2021-10" db="EMBL/GenBank/DDBJ databases">
        <title>Genome Sequence of The Candidatus Hydrogeosomobacter endosymbioticus, an Intracellular Bacterial Symbiont of the Anaerobic Ciliate GW7.</title>
        <authorList>
            <person name="Shiohama Y."/>
            <person name="Shinzato N."/>
        </authorList>
    </citation>
    <scope>NUCLEOTIDE SEQUENCE [LARGE SCALE GENOMIC DNA]</scope>
    <source>
        <strain evidence="7">200920</strain>
    </source>
</reference>
<sequence>MLPRRVARIAAVQVLFLHRFNDRCCDEDFREFVDWNLVDNNGYKFFNGYIAKIDFPHLRNLFNAVCDNMEKIDSAISGALPDKWDINKLELSTRCILENAVCELLFFGSVPAAVVIDEYIELSHMMLLSNSHSLVNAIIDKIAKAVGDERENIAVLEHEKQAVSDLLNSGQ</sequence>
<evidence type="ECO:0000259" key="6">
    <source>
        <dbReference type="Pfam" id="PF01029"/>
    </source>
</evidence>
<comment type="similarity">
    <text evidence="1">Belongs to the NusB family.</text>
</comment>
<gene>
    <name evidence="7" type="primary">nusB</name>
    <name evidence="7" type="ORF">HYD_1870</name>
</gene>
<dbReference type="PANTHER" id="PTHR11078">
    <property type="entry name" value="N UTILIZATION SUBSTANCE PROTEIN B-RELATED"/>
    <property type="match status" value="1"/>
</dbReference>
<dbReference type="SUPFAM" id="SSF48013">
    <property type="entry name" value="NusB-like"/>
    <property type="match status" value="1"/>
</dbReference>
<dbReference type="InterPro" id="IPR006027">
    <property type="entry name" value="NusB_RsmB_TIM44"/>
</dbReference>
<evidence type="ECO:0000256" key="3">
    <source>
        <dbReference type="ARBA" id="ARBA00022884"/>
    </source>
</evidence>
<evidence type="ECO:0000313" key="7">
    <source>
        <dbReference type="EMBL" id="BDB96054.1"/>
    </source>
</evidence>
<keyword evidence="3" id="KW-0694">RNA-binding</keyword>
<keyword evidence="2" id="KW-0889">Transcription antitermination</keyword>
<dbReference type="Gene3D" id="1.10.940.10">
    <property type="entry name" value="NusB-like"/>
    <property type="match status" value="1"/>
</dbReference>
<evidence type="ECO:0000256" key="2">
    <source>
        <dbReference type="ARBA" id="ARBA00022814"/>
    </source>
</evidence>
<dbReference type="InterPro" id="IPR035926">
    <property type="entry name" value="NusB-like_sf"/>
</dbReference>
<name>A0ABM7V8F1_9PROT</name>
<accession>A0ABM7V8F1</accession>
<evidence type="ECO:0000313" key="8">
    <source>
        <dbReference type="Proteomes" id="UP001320209"/>
    </source>
</evidence>
<evidence type="ECO:0000256" key="5">
    <source>
        <dbReference type="ARBA" id="ARBA00023163"/>
    </source>
</evidence>
<dbReference type="Pfam" id="PF01029">
    <property type="entry name" value="NusB"/>
    <property type="match status" value="1"/>
</dbReference>
<keyword evidence="4" id="KW-0805">Transcription regulation</keyword>